<keyword evidence="3 12" id="KW-0808">Transferase</keyword>
<evidence type="ECO:0000256" key="1">
    <source>
        <dbReference type="ARBA" id="ARBA00022475"/>
    </source>
</evidence>
<dbReference type="EMBL" id="LRPN01000028">
    <property type="protein sequence ID" value="KWZ84589.1"/>
    <property type="molecule type" value="Genomic_DNA"/>
</dbReference>
<evidence type="ECO:0000256" key="8">
    <source>
        <dbReference type="ARBA" id="ARBA00023209"/>
    </source>
</evidence>
<reference evidence="12" key="4">
    <citation type="submission" date="2016-01" db="EMBL/GenBank/DDBJ databases">
        <authorList>
            <person name="Oliw E.H."/>
        </authorList>
    </citation>
    <scope>NUCLEOTIDE SEQUENCE [LARGE SCALE GENOMIC DNA]</scope>
    <source>
        <strain evidence="12">GED7749B</strain>
    </source>
</reference>
<keyword evidence="9" id="KW-1208">Phospholipid metabolism</keyword>
<feature type="transmembrane region" description="Helical" evidence="10">
    <location>
        <begin position="173"/>
        <end position="189"/>
    </location>
</feature>
<dbReference type="Proteomes" id="UP001223084">
    <property type="component" value="Unassembled WGS sequence"/>
</dbReference>
<dbReference type="Pfam" id="PF02660">
    <property type="entry name" value="G3P_acyltransf"/>
    <property type="match status" value="1"/>
</dbReference>
<keyword evidence="2" id="KW-0444">Lipid biosynthesis</keyword>
<dbReference type="PATRIC" id="fig|1398.18.peg.3827"/>
<evidence type="ECO:0000256" key="7">
    <source>
        <dbReference type="ARBA" id="ARBA00023136"/>
    </source>
</evidence>
<dbReference type="EC" id="2.3.1.275" evidence="13"/>
<keyword evidence="5 10" id="KW-1133">Transmembrane helix</keyword>
<keyword evidence="8" id="KW-0594">Phospholipid biosynthesis</keyword>
<feature type="transmembrane region" description="Helical" evidence="10">
    <location>
        <begin position="50"/>
        <end position="69"/>
    </location>
</feature>
<evidence type="ECO:0000256" key="5">
    <source>
        <dbReference type="ARBA" id="ARBA00022989"/>
    </source>
</evidence>
<feature type="transmembrane region" description="Helical" evidence="10">
    <location>
        <begin position="119"/>
        <end position="139"/>
    </location>
</feature>
<evidence type="ECO:0000256" key="10">
    <source>
        <dbReference type="SAM" id="Phobius"/>
    </source>
</evidence>
<protein>
    <submittedName>
        <fullName evidence="13">Glycerol-3-phosphate acyltransferase</fullName>
        <ecNumber evidence="13">2.3.1.275</ecNumber>
    </submittedName>
    <submittedName>
        <fullName evidence="12">Putative acyl-phosphate glycerol 3-phosphate acyltransferase</fullName>
    </submittedName>
</protein>
<dbReference type="RefSeq" id="WP_014096388.1">
    <property type="nucleotide sequence ID" value="NZ_CP010525.1"/>
</dbReference>
<evidence type="ECO:0000313" key="11">
    <source>
        <dbReference type="EMBL" id="AJO24664.1"/>
    </source>
</evidence>
<feature type="transmembrane region" description="Helical" evidence="10">
    <location>
        <begin position="81"/>
        <end position="99"/>
    </location>
</feature>
<dbReference type="Proteomes" id="UP000070376">
    <property type="component" value="Unassembled WGS sequence"/>
</dbReference>
<dbReference type="STRING" id="1398.AB434_1481"/>
<reference evidence="11" key="1">
    <citation type="submission" date="2015-01" db="EMBL/GenBank/DDBJ databases">
        <title>Comparative genome analysis of Bacillus coagulans HM-08, Clostridium butyricum HM-68, Bacillus subtilis HM-66 and Bacillus licheniformis BL-09.</title>
        <authorList>
            <person name="Zhang H."/>
        </authorList>
    </citation>
    <scope>NUCLEOTIDE SEQUENCE [LARGE SCALE GENOMIC DNA]</scope>
    <source>
        <strain evidence="11">HM-08</strain>
    </source>
</reference>
<dbReference type="GO" id="GO:0005886">
    <property type="term" value="C:plasma membrane"/>
    <property type="evidence" value="ECO:0007669"/>
    <property type="project" value="InterPro"/>
</dbReference>
<keyword evidence="14" id="KW-1185">Reference proteome</keyword>
<dbReference type="GO" id="GO:0043772">
    <property type="term" value="F:acyl-phosphate glycerol-3-phosphate acyltransferase activity"/>
    <property type="evidence" value="ECO:0007669"/>
    <property type="project" value="InterPro"/>
</dbReference>
<sequence length="204" mass="22495">MTFLLSALCFLSGSLMFSYWIGLLLNVNIRKTGDGNPGAANLWKKAGYKFGLLGIAGDFGKGFLPVWLIIKSGAVPSHKALIPIALAPIAGHAFSPFLKGNGGKGLAVSFGVWSALTKFRISLTYAVILACFYVLAKVVKKGKKTTSSEDSLQTTTGFLLLSLFLIFQKYPRFLLWIWLGNFIILLWKNKKALMRLKKEKHFTT</sequence>
<dbReference type="PANTHER" id="PTHR30309:SF1">
    <property type="entry name" value="GLYCEROL-3-PHOSPHATE ACYLTRANSFERASE 1"/>
    <property type="match status" value="1"/>
</dbReference>
<evidence type="ECO:0000256" key="3">
    <source>
        <dbReference type="ARBA" id="ARBA00022679"/>
    </source>
</evidence>
<evidence type="ECO:0000313" key="15">
    <source>
        <dbReference type="Proteomes" id="UP000070376"/>
    </source>
</evidence>
<dbReference type="AlphaFoldDB" id="A0A0C5CD65"/>
<keyword evidence="12" id="KW-0012">Acyltransferase</keyword>
<dbReference type="EMBL" id="JASUZX010000001">
    <property type="protein sequence ID" value="MDL5039569.1"/>
    <property type="molecule type" value="Genomic_DNA"/>
</dbReference>
<organism evidence="12 15">
    <name type="scientific">Heyndrickxia coagulans</name>
    <name type="common">Weizmannia coagulans</name>
    <dbReference type="NCBI Taxonomy" id="1398"/>
    <lineage>
        <taxon>Bacteria</taxon>
        <taxon>Bacillati</taxon>
        <taxon>Bacillota</taxon>
        <taxon>Bacilli</taxon>
        <taxon>Bacillales</taxon>
        <taxon>Bacillaceae</taxon>
        <taxon>Heyndrickxia</taxon>
    </lineage>
</organism>
<reference evidence="15" key="3">
    <citation type="submission" date="2016-01" db="EMBL/GenBank/DDBJ databases">
        <authorList>
            <person name="Mitreva M."/>
            <person name="Pepin K.H."/>
            <person name="Mihindukulasuriya K.A."/>
            <person name="Fulton R."/>
            <person name="Fronick C."/>
            <person name="O'Laughlin M."/>
            <person name="Miner T."/>
            <person name="Herter B."/>
            <person name="Rosa B.A."/>
            <person name="Cordes M."/>
            <person name="Tomlinson C."/>
            <person name="Wollam A."/>
            <person name="Palsikar V.B."/>
            <person name="Mardis E.R."/>
            <person name="Wilson R.K."/>
        </authorList>
    </citation>
    <scope>NUCLEOTIDE SEQUENCE [LARGE SCALE GENOMIC DNA]</scope>
    <source>
        <strain evidence="15">GED7749B</strain>
    </source>
</reference>
<evidence type="ECO:0000256" key="4">
    <source>
        <dbReference type="ARBA" id="ARBA00022692"/>
    </source>
</evidence>
<dbReference type="EMBL" id="CP010525">
    <property type="protein sequence ID" value="AJO24664.1"/>
    <property type="molecule type" value="Genomic_DNA"/>
</dbReference>
<evidence type="ECO:0000256" key="6">
    <source>
        <dbReference type="ARBA" id="ARBA00023098"/>
    </source>
</evidence>
<keyword evidence="6" id="KW-0443">Lipid metabolism</keyword>
<dbReference type="GeneID" id="93261124"/>
<reference evidence="13" key="5">
    <citation type="submission" date="2023-06" db="EMBL/GenBank/DDBJ databases">
        <title>Probiogenomic evaluation and L lactic producing Weizmannia coaggulans BKMTCR2-2 from tree bark.</title>
        <authorList>
            <person name="Mahittikon J."/>
            <person name="Tanasupawat S."/>
        </authorList>
    </citation>
    <scope>NUCLEOTIDE SEQUENCE</scope>
    <source>
        <strain evidence="13">BKMTCR2-2</strain>
    </source>
</reference>
<dbReference type="SMART" id="SM01207">
    <property type="entry name" value="G3P_acyltransf"/>
    <property type="match status" value="1"/>
</dbReference>
<accession>A0A0C5CD65</accession>
<name>A0A0C5CD65_HEYCO</name>
<dbReference type="Proteomes" id="UP000032024">
    <property type="component" value="Chromosome"/>
</dbReference>
<evidence type="ECO:0000313" key="14">
    <source>
        <dbReference type="Proteomes" id="UP000032024"/>
    </source>
</evidence>
<proteinExistence type="predicted"/>
<evidence type="ECO:0000313" key="13">
    <source>
        <dbReference type="EMBL" id="MDL5039569.1"/>
    </source>
</evidence>
<keyword evidence="1" id="KW-1003">Cell membrane</keyword>
<reference evidence="14" key="2">
    <citation type="submission" date="2015-01" db="EMBL/GenBank/DDBJ databases">
        <title>Comparative genome analysis of Bacillus coagulans HM-08, Clostridium butyricum HM-68, Bacillus subtilis HM-66 and Bacillus paralicheniformis BL-09.</title>
        <authorList>
            <person name="Zhang H."/>
        </authorList>
    </citation>
    <scope>NUCLEOTIDE SEQUENCE [LARGE SCALE GENOMIC DNA]</scope>
    <source>
        <strain evidence="14">HM-08</strain>
    </source>
</reference>
<dbReference type="PANTHER" id="PTHR30309">
    <property type="entry name" value="INNER MEMBRANE PROTEIN YGIH"/>
    <property type="match status" value="1"/>
</dbReference>
<keyword evidence="7 10" id="KW-0472">Membrane</keyword>
<dbReference type="GO" id="GO:0008654">
    <property type="term" value="P:phospholipid biosynthetic process"/>
    <property type="evidence" value="ECO:0007669"/>
    <property type="project" value="UniProtKB-KW"/>
</dbReference>
<dbReference type="InterPro" id="IPR003811">
    <property type="entry name" value="G3P_acylTferase_PlsY"/>
</dbReference>
<keyword evidence="4 10" id="KW-0812">Transmembrane</keyword>
<evidence type="ECO:0000313" key="12">
    <source>
        <dbReference type="EMBL" id="KWZ84589.1"/>
    </source>
</evidence>
<evidence type="ECO:0000256" key="9">
    <source>
        <dbReference type="ARBA" id="ARBA00023264"/>
    </source>
</evidence>
<gene>
    <name evidence="12" type="ORF">HMPREF3213_00837</name>
    <name evidence="13" type="ORF">QN341_00410</name>
    <name evidence="11" type="ORF">SB48_HM08orf06150</name>
</gene>
<evidence type="ECO:0000256" key="2">
    <source>
        <dbReference type="ARBA" id="ARBA00022516"/>
    </source>
</evidence>